<evidence type="ECO:0000313" key="2">
    <source>
        <dbReference type="Proteomes" id="UP001175211"/>
    </source>
</evidence>
<reference evidence="1" key="1">
    <citation type="submission" date="2023-06" db="EMBL/GenBank/DDBJ databases">
        <authorList>
            <consortium name="Lawrence Berkeley National Laboratory"/>
            <person name="Ahrendt S."/>
            <person name="Sahu N."/>
            <person name="Indic B."/>
            <person name="Wong-Bajracharya J."/>
            <person name="Merenyi Z."/>
            <person name="Ke H.-M."/>
            <person name="Monk M."/>
            <person name="Kocsube S."/>
            <person name="Drula E."/>
            <person name="Lipzen A."/>
            <person name="Balint B."/>
            <person name="Henrissat B."/>
            <person name="Andreopoulos B."/>
            <person name="Martin F.M."/>
            <person name="Harder C.B."/>
            <person name="Rigling D."/>
            <person name="Ford K.L."/>
            <person name="Foster G.D."/>
            <person name="Pangilinan J."/>
            <person name="Papanicolaou A."/>
            <person name="Barry K."/>
            <person name="LaButti K."/>
            <person name="Viragh M."/>
            <person name="Koriabine M."/>
            <person name="Yan M."/>
            <person name="Riley R."/>
            <person name="Champramary S."/>
            <person name="Plett K.L."/>
            <person name="Tsai I.J."/>
            <person name="Slot J."/>
            <person name="Sipos G."/>
            <person name="Plett J."/>
            <person name="Nagy L.G."/>
            <person name="Grigoriev I.V."/>
        </authorList>
    </citation>
    <scope>NUCLEOTIDE SEQUENCE</scope>
    <source>
        <strain evidence="1">CCBAS 213</strain>
    </source>
</reference>
<dbReference type="EMBL" id="JAUEPS010000093">
    <property type="protein sequence ID" value="KAK0438858.1"/>
    <property type="molecule type" value="Genomic_DNA"/>
</dbReference>
<comment type="caution">
    <text evidence="1">The sequence shown here is derived from an EMBL/GenBank/DDBJ whole genome shotgun (WGS) entry which is preliminary data.</text>
</comment>
<name>A0AA39MM12_ARMTA</name>
<keyword evidence="2" id="KW-1185">Reference proteome</keyword>
<dbReference type="GeneID" id="85362080"/>
<accession>A0AA39MM12</accession>
<dbReference type="RefSeq" id="XP_060323052.1">
    <property type="nucleotide sequence ID" value="XM_060478532.1"/>
</dbReference>
<dbReference type="AlphaFoldDB" id="A0AA39MM12"/>
<organism evidence="1 2">
    <name type="scientific">Armillaria tabescens</name>
    <name type="common">Ringless honey mushroom</name>
    <name type="synonym">Agaricus tabescens</name>
    <dbReference type="NCBI Taxonomy" id="1929756"/>
    <lineage>
        <taxon>Eukaryota</taxon>
        <taxon>Fungi</taxon>
        <taxon>Dikarya</taxon>
        <taxon>Basidiomycota</taxon>
        <taxon>Agaricomycotina</taxon>
        <taxon>Agaricomycetes</taxon>
        <taxon>Agaricomycetidae</taxon>
        <taxon>Agaricales</taxon>
        <taxon>Marasmiineae</taxon>
        <taxon>Physalacriaceae</taxon>
        <taxon>Desarmillaria</taxon>
    </lineage>
</organism>
<sequence length="306" mass="33941">MIRIDFEGLDLTRLNHRIFVGINVTSTDANALLSGPDDGTSQASHLNILGPTWVFTDNASLAAILAQLPFLQSVLIDRSTIDLARTITMSSMRCLILWNCHLTSSALHYLLTGMPTLSLCCIGGLSISMRYLHCTDTRPLSLPVTLSMLHLNLTCLLCCDSVSDEDLEGPLAAKLHSYFSDWILWCTTPILLSTLQLSLSVQDVRLARHIIGLASTTLQHLTLKYLDNESGDAYLDLSAMFHLETFTAEVPYRHLESCVRSLISLSSSKATVMELSIPVTDMLHSYEALCALDEHFYYHGMILFQS</sequence>
<protein>
    <submittedName>
        <fullName evidence="1">Uncharacterized protein</fullName>
    </submittedName>
</protein>
<evidence type="ECO:0000313" key="1">
    <source>
        <dbReference type="EMBL" id="KAK0438858.1"/>
    </source>
</evidence>
<gene>
    <name evidence="1" type="ORF">EV420DRAFT_1651275</name>
</gene>
<proteinExistence type="predicted"/>
<dbReference type="Proteomes" id="UP001175211">
    <property type="component" value="Unassembled WGS sequence"/>
</dbReference>